<accession>A0A8H4NVQ1</accession>
<dbReference type="Proteomes" id="UP000605986">
    <property type="component" value="Unassembled WGS sequence"/>
</dbReference>
<reference evidence="2" key="1">
    <citation type="submission" date="2020-01" db="EMBL/GenBank/DDBJ databases">
        <title>Identification and distribution of gene clusters putatively required for synthesis of sphingolipid metabolism inhibitors in phylogenetically diverse species of the filamentous fungus Fusarium.</title>
        <authorList>
            <person name="Kim H.-S."/>
            <person name="Busman M."/>
            <person name="Brown D.W."/>
            <person name="Divon H."/>
            <person name="Uhlig S."/>
            <person name="Proctor R.H."/>
        </authorList>
    </citation>
    <scope>NUCLEOTIDE SEQUENCE</scope>
    <source>
        <strain evidence="2">NRRL 53441</strain>
    </source>
</reference>
<feature type="region of interest" description="Disordered" evidence="1">
    <location>
        <begin position="118"/>
        <end position="141"/>
    </location>
</feature>
<keyword evidence="3" id="KW-1185">Reference proteome</keyword>
<organism evidence="2 3">
    <name type="scientific">Fusarium austroafricanum</name>
    <dbReference type="NCBI Taxonomy" id="2364996"/>
    <lineage>
        <taxon>Eukaryota</taxon>
        <taxon>Fungi</taxon>
        <taxon>Dikarya</taxon>
        <taxon>Ascomycota</taxon>
        <taxon>Pezizomycotina</taxon>
        <taxon>Sordariomycetes</taxon>
        <taxon>Hypocreomycetidae</taxon>
        <taxon>Hypocreales</taxon>
        <taxon>Nectriaceae</taxon>
        <taxon>Fusarium</taxon>
        <taxon>Fusarium concolor species complex</taxon>
    </lineage>
</organism>
<dbReference type="AlphaFoldDB" id="A0A8H4NVQ1"/>
<evidence type="ECO:0000256" key="1">
    <source>
        <dbReference type="SAM" id="MobiDB-lite"/>
    </source>
</evidence>
<gene>
    <name evidence="2" type="ORF">F53441_4215</name>
</gene>
<proteinExistence type="predicted"/>
<feature type="compositionally biased region" description="Acidic residues" evidence="1">
    <location>
        <begin position="129"/>
        <end position="141"/>
    </location>
</feature>
<evidence type="ECO:0000313" key="2">
    <source>
        <dbReference type="EMBL" id="KAF4452984.1"/>
    </source>
</evidence>
<feature type="region of interest" description="Disordered" evidence="1">
    <location>
        <begin position="76"/>
        <end position="96"/>
    </location>
</feature>
<comment type="caution">
    <text evidence="2">The sequence shown here is derived from an EMBL/GenBank/DDBJ whole genome shotgun (WGS) entry which is preliminary data.</text>
</comment>
<sequence length="174" mass="19260">MSFSTPTFSPSLPSSLSLPSFPLASFPSTAPEAGTPIADRMDSLVLGKRKFEDFTKKGSQDDEYVGVEYDSRELIDSGCSDSDCSDNEEGSVPLIDDDPSRAEWIIVLDTCFPNENLSKDYETTNNASETEESDYNSDDYDADEEDFMSLEEIVGELVLILMDMKEDVEKLIDG</sequence>
<name>A0A8H4NVQ1_9HYPO</name>
<protein>
    <submittedName>
        <fullName evidence="2">Uncharacterized protein</fullName>
    </submittedName>
</protein>
<evidence type="ECO:0000313" key="3">
    <source>
        <dbReference type="Proteomes" id="UP000605986"/>
    </source>
</evidence>
<dbReference type="EMBL" id="JAADJG010000165">
    <property type="protein sequence ID" value="KAF4452984.1"/>
    <property type="molecule type" value="Genomic_DNA"/>
</dbReference>